<evidence type="ECO:0000256" key="2">
    <source>
        <dbReference type="SAM" id="SignalP"/>
    </source>
</evidence>
<keyword evidence="1" id="KW-0472">Membrane</keyword>
<feature type="domain" description="FAS1" evidence="3">
    <location>
        <begin position="21"/>
        <end position="147"/>
    </location>
</feature>
<dbReference type="GO" id="GO:0007155">
    <property type="term" value="P:cell adhesion"/>
    <property type="evidence" value="ECO:0007669"/>
    <property type="project" value="TreeGrafter"/>
</dbReference>
<dbReference type="GO" id="GO:0031012">
    <property type="term" value="C:extracellular matrix"/>
    <property type="evidence" value="ECO:0007669"/>
    <property type="project" value="TreeGrafter"/>
</dbReference>
<dbReference type="PROSITE" id="PS50213">
    <property type="entry name" value="FAS1"/>
    <property type="match status" value="4"/>
</dbReference>
<dbReference type="PANTHER" id="PTHR10900">
    <property type="entry name" value="PERIOSTIN-RELATED"/>
    <property type="match status" value="1"/>
</dbReference>
<sequence length="699" mass="78303">MMTPMAVCSALLLAVAALGAAENVLDAIRNDGELSRFYQLAEKVKLFVAYSESTDITCFAPTNDAIDRFRESHPNKPIEVTYHVGSLNLAEDNLPSSVPTIAKGSPHLYLTRARDRFFYVNNAKVIRRRELTFEQYKQKLYVIDDVLEAFIPTSGVTPNAFEFLNQPSIYNLNQRLVFFHSRVQMTYEQSLFTEDGMHTFFVPVDDADPTKRTRVEIDKYVVRGHVIKNRRLFTRTMGNETYESAAWEENNIKVELSLANQSDSAGAEYTLFAQSNTMSSEPQRQKGVVLSKIVKPNIPVKNGVVHLIEKPLMVVDTSIKDFFQRERHGRLEDFMRLVDYSPDFLMDLDGNQPKTVFAPTNEALKVIPASVLDALKANTSGLTQLLRLHMIKNEAVASDEVLDGTRTGIFERESASSRRMLYMRVVEGEHGRTLTVEGGGVNATAVQADIGATNGVIHIIDRVLGMPSHTIYEKISSDPELKDTRRFAQHKGWIERLKNTDKRYTFFAPSDNAWHDIKLEFPSEYKQLSMDQFGYHAEKILERHLIVGREIPQMELENLKSIETARGKMDVRNVNGKIHLLWEGREAVVVRPDVQATNGVIHVISKVMMLRRDMTSAAAAPAASVAVLRGAGRGARTPDARLSPAATAAAFIVPSPPPLLVSAVLFWRGTKRRGGNRARGTPQLTRSLPKLARACVCVC</sequence>
<dbReference type="Gene3D" id="2.30.180.10">
    <property type="entry name" value="FAS1 domain"/>
    <property type="match status" value="4"/>
</dbReference>
<dbReference type="AlphaFoldDB" id="A0A023GDS3"/>
<dbReference type="InterPro" id="IPR036378">
    <property type="entry name" value="FAS1_dom_sf"/>
</dbReference>
<name>A0A023GDS3_AMBTT</name>
<dbReference type="PANTHER" id="PTHR10900:SF80">
    <property type="entry name" value="FASCICLIN-1"/>
    <property type="match status" value="1"/>
</dbReference>
<dbReference type="InterPro" id="IPR000782">
    <property type="entry name" value="FAS1_domain"/>
</dbReference>
<dbReference type="GO" id="GO:0050839">
    <property type="term" value="F:cell adhesion molecule binding"/>
    <property type="evidence" value="ECO:0007669"/>
    <property type="project" value="TreeGrafter"/>
</dbReference>
<dbReference type="GO" id="GO:0030198">
    <property type="term" value="P:extracellular matrix organization"/>
    <property type="evidence" value="ECO:0007669"/>
    <property type="project" value="TreeGrafter"/>
</dbReference>
<feature type="domain" description="FAS1" evidence="3">
    <location>
        <begin position="157"/>
        <end position="312"/>
    </location>
</feature>
<accession>A0A023GDS3</accession>
<dbReference type="EMBL" id="GBBM01003434">
    <property type="protein sequence ID" value="JAC31984.1"/>
    <property type="molecule type" value="mRNA"/>
</dbReference>
<keyword evidence="1" id="KW-0812">Transmembrane</keyword>
<evidence type="ECO:0000259" key="3">
    <source>
        <dbReference type="PROSITE" id="PS50213"/>
    </source>
</evidence>
<keyword evidence="2" id="KW-0732">Signal</keyword>
<feature type="transmembrane region" description="Helical" evidence="1">
    <location>
        <begin position="645"/>
        <end position="667"/>
    </location>
</feature>
<evidence type="ECO:0000313" key="4">
    <source>
        <dbReference type="EMBL" id="JAC31984.1"/>
    </source>
</evidence>
<feature type="domain" description="FAS1" evidence="3">
    <location>
        <begin position="318"/>
        <end position="464"/>
    </location>
</feature>
<feature type="chain" id="PRO_5001517713" evidence="2">
    <location>
        <begin position="22"/>
        <end position="699"/>
    </location>
</feature>
<reference evidence="4" key="1">
    <citation type="submission" date="2014-03" db="EMBL/GenBank/DDBJ databases">
        <title>The sialotranscriptome of Amblyomma triste, Amblyomma parvum and Amblyomma cajennense ticks, uncovered by 454-based RNA-seq.</title>
        <authorList>
            <person name="Garcia G.R."/>
            <person name="Gardinassi L.G."/>
            <person name="Ribeiro J.M."/>
            <person name="Anatriello E."/>
            <person name="Ferreira B.R."/>
            <person name="Moreira H.N."/>
            <person name="Mafra C."/>
            <person name="Olegario M.M."/>
            <person name="Szabo P.J."/>
            <person name="Miranda-Santos I.K."/>
            <person name="Maruyama S.R."/>
        </authorList>
    </citation>
    <scope>NUCLEOTIDE SEQUENCE</scope>
    <source>
        <strain evidence="4">Mato Grasso do Sul</strain>
        <tissue evidence="4">Salivary glands</tissue>
    </source>
</reference>
<dbReference type="SUPFAM" id="SSF82153">
    <property type="entry name" value="FAS1 domain"/>
    <property type="match status" value="4"/>
</dbReference>
<protein>
    <submittedName>
        <fullName evidence="4">Putative fasciclin</fullName>
    </submittedName>
</protein>
<proteinExistence type="evidence at transcript level"/>
<dbReference type="InterPro" id="IPR050904">
    <property type="entry name" value="Adhesion/Biosynth-related"/>
</dbReference>
<organism evidence="4">
    <name type="scientific">Amblyomma triste</name>
    <name type="common">Neotropical tick</name>
    <dbReference type="NCBI Taxonomy" id="251400"/>
    <lineage>
        <taxon>Eukaryota</taxon>
        <taxon>Metazoa</taxon>
        <taxon>Ecdysozoa</taxon>
        <taxon>Arthropoda</taxon>
        <taxon>Chelicerata</taxon>
        <taxon>Arachnida</taxon>
        <taxon>Acari</taxon>
        <taxon>Parasitiformes</taxon>
        <taxon>Ixodida</taxon>
        <taxon>Ixodoidea</taxon>
        <taxon>Ixodidae</taxon>
        <taxon>Amblyomminae</taxon>
        <taxon>Amblyomma</taxon>
    </lineage>
</organism>
<feature type="signal peptide" evidence="2">
    <location>
        <begin position="1"/>
        <end position="21"/>
    </location>
</feature>
<feature type="domain" description="FAS1" evidence="3">
    <location>
        <begin position="468"/>
        <end position="608"/>
    </location>
</feature>
<dbReference type="GO" id="GO:0005615">
    <property type="term" value="C:extracellular space"/>
    <property type="evidence" value="ECO:0007669"/>
    <property type="project" value="TreeGrafter"/>
</dbReference>
<evidence type="ECO:0000256" key="1">
    <source>
        <dbReference type="SAM" id="Phobius"/>
    </source>
</evidence>
<dbReference type="SMART" id="SM00554">
    <property type="entry name" value="FAS1"/>
    <property type="match status" value="4"/>
</dbReference>
<dbReference type="Pfam" id="PF02469">
    <property type="entry name" value="Fasciclin"/>
    <property type="match status" value="4"/>
</dbReference>
<keyword evidence="1" id="KW-1133">Transmembrane helix</keyword>